<feature type="region of interest" description="Disordered" evidence="1">
    <location>
        <begin position="1"/>
        <end position="31"/>
    </location>
</feature>
<protein>
    <recommendedName>
        <fullName evidence="3">Scaffolding protein</fullName>
    </recommendedName>
</protein>
<organism evidence="2">
    <name type="scientific">marine sediment metagenome</name>
    <dbReference type="NCBI Taxonomy" id="412755"/>
    <lineage>
        <taxon>unclassified sequences</taxon>
        <taxon>metagenomes</taxon>
        <taxon>ecological metagenomes</taxon>
    </lineage>
</organism>
<dbReference type="EMBL" id="LAZR01037881">
    <property type="protein sequence ID" value="KKL21021.1"/>
    <property type="molecule type" value="Genomic_DNA"/>
</dbReference>
<feature type="compositionally biased region" description="Basic and acidic residues" evidence="1">
    <location>
        <begin position="18"/>
        <end position="31"/>
    </location>
</feature>
<evidence type="ECO:0000313" key="2">
    <source>
        <dbReference type="EMBL" id="KKL21021.1"/>
    </source>
</evidence>
<name>A0A0F9DTK9_9ZZZZ</name>
<evidence type="ECO:0008006" key="3">
    <source>
        <dbReference type="Google" id="ProtNLM"/>
    </source>
</evidence>
<feature type="compositionally biased region" description="Acidic residues" evidence="1">
    <location>
        <begin position="1"/>
        <end position="17"/>
    </location>
</feature>
<feature type="non-terminal residue" evidence="2">
    <location>
        <position position="162"/>
    </location>
</feature>
<proteinExistence type="predicted"/>
<dbReference type="AlphaFoldDB" id="A0A0F9DTK9"/>
<gene>
    <name evidence="2" type="ORF">LCGC14_2449620</name>
</gene>
<sequence>MSETDETPETTETPSTEETDKDRNFRKMEEQIAERDAELAELRPLQQEKALLKAGFDPDSDRGVALGFAIKAGEVEPTSEAISEFASSRGWDPKPVLTETEAAQVASAAQVKRIQTASVPDAPSNIDDQIAELQQAGKHAEAFSLTTRSAAEKMLSGVTPKK</sequence>
<reference evidence="2" key="1">
    <citation type="journal article" date="2015" name="Nature">
        <title>Complex archaea that bridge the gap between prokaryotes and eukaryotes.</title>
        <authorList>
            <person name="Spang A."/>
            <person name="Saw J.H."/>
            <person name="Jorgensen S.L."/>
            <person name="Zaremba-Niedzwiedzka K."/>
            <person name="Martijn J."/>
            <person name="Lind A.E."/>
            <person name="van Eijk R."/>
            <person name="Schleper C."/>
            <person name="Guy L."/>
            <person name="Ettema T.J."/>
        </authorList>
    </citation>
    <scope>NUCLEOTIDE SEQUENCE</scope>
</reference>
<evidence type="ECO:0000256" key="1">
    <source>
        <dbReference type="SAM" id="MobiDB-lite"/>
    </source>
</evidence>
<accession>A0A0F9DTK9</accession>
<comment type="caution">
    <text evidence="2">The sequence shown here is derived from an EMBL/GenBank/DDBJ whole genome shotgun (WGS) entry which is preliminary data.</text>
</comment>